<dbReference type="PANTHER" id="PTHR32054:SF9">
    <property type="entry name" value="OS04G0116200 PROTEIN"/>
    <property type="match status" value="1"/>
</dbReference>
<dbReference type="PANTHER" id="PTHR32054">
    <property type="entry name" value="HEAVY CHAIN, PUTATIVE, EXPRESSED-RELATED-RELATED"/>
    <property type="match status" value="1"/>
</dbReference>
<gene>
    <name evidence="5" type="ORF">SI7747_07009585</name>
</gene>
<evidence type="ECO:0000256" key="3">
    <source>
        <dbReference type="SAM" id="Coils"/>
    </source>
</evidence>
<comment type="similarity">
    <text evidence="1">Belongs to the WEB family.</text>
</comment>
<protein>
    <submittedName>
        <fullName evidence="5">Uncharacterized protein</fullName>
    </submittedName>
</protein>
<name>A0A7I8J1K2_SPIIN</name>
<keyword evidence="6" id="KW-1185">Reference proteome</keyword>
<evidence type="ECO:0000256" key="1">
    <source>
        <dbReference type="ARBA" id="ARBA00005485"/>
    </source>
</evidence>
<accession>A0A7I8J1K2</accession>
<dbReference type="AlphaFoldDB" id="A0A7I8J1K2"/>
<evidence type="ECO:0000256" key="2">
    <source>
        <dbReference type="ARBA" id="ARBA00023054"/>
    </source>
</evidence>
<sequence>MEREDSDDSLAPRAEVDTRAPFRSVKEAVALFGERVLAGELYAGKLKERRREGGGGAMGLSVLGTVAAELEETKRGLEKARGENLVMATTIFSLREELRKTREELLQLIMELGSEKEAMEAEVEDVKFVESGGDGRPEMEKARYVRFASPPSLAQVMAPQPLEALQSQFSPDDSPTTKERRRRR</sequence>
<dbReference type="GO" id="GO:0005829">
    <property type="term" value="C:cytosol"/>
    <property type="evidence" value="ECO:0007669"/>
    <property type="project" value="TreeGrafter"/>
</dbReference>
<organism evidence="5">
    <name type="scientific">Spirodela intermedia</name>
    <name type="common">Intermediate duckweed</name>
    <dbReference type="NCBI Taxonomy" id="51605"/>
    <lineage>
        <taxon>Eukaryota</taxon>
        <taxon>Viridiplantae</taxon>
        <taxon>Streptophyta</taxon>
        <taxon>Embryophyta</taxon>
        <taxon>Tracheophyta</taxon>
        <taxon>Spermatophyta</taxon>
        <taxon>Magnoliopsida</taxon>
        <taxon>Liliopsida</taxon>
        <taxon>Araceae</taxon>
        <taxon>Lemnoideae</taxon>
        <taxon>Spirodela</taxon>
    </lineage>
</organism>
<evidence type="ECO:0000313" key="6">
    <source>
        <dbReference type="Proteomes" id="UP001189122"/>
    </source>
</evidence>
<keyword evidence="2 3" id="KW-0175">Coiled coil</keyword>
<evidence type="ECO:0000256" key="4">
    <source>
        <dbReference type="SAM" id="MobiDB-lite"/>
    </source>
</evidence>
<dbReference type="GO" id="GO:0009903">
    <property type="term" value="P:chloroplast avoidance movement"/>
    <property type="evidence" value="ECO:0007669"/>
    <property type="project" value="TreeGrafter"/>
</dbReference>
<evidence type="ECO:0000313" key="5">
    <source>
        <dbReference type="EMBL" id="CAA2623665.1"/>
    </source>
</evidence>
<proteinExistence type="inferred from homology"/>
<feature type="coiled-coil region" evidence="3">
    <location>
        <begin position="91"/>
        <end position="122"/>
    </location>
</feature>
<reference evidence="5 6" key="1">
    <citation type="submission" date="2019-12" db="EMBL/GenBank/DDBJ databases">
        <authorList>
            <person name="Scholz U."/>
            <person name="Mascher M."/>
            <person name="Fiebig A."/>
        </authorList>
    </citation>
    <scope>NUCLEOTIDE SEQUENCE</scope>
</reference>
<dbReference type="EMBL" id="LR743594">
    <property type="protein sequence ID" value="CAA2623665.1"/>
    <property type="molecule type" value="Genomic_DNA"/>
</dbReference>
<dbReference type="GO" id="GO:0009904">
    <property type="term" value="P:chloroplast accumulation movement"/>
    <property type="evidence" value="ECO:0007669"/>
    <property type="project" value="TreeGrafter"/>
</dbReference>
<dbReference type="EMBL" id="CACRZD030000007">
    <property type="protein sequence ID" value="CAA6663200.1"/>
    <property type="molecule type" value="Genomic_DNA"/>
</dbReference>
<dbReference type="Proteomes" id="UP001189122">
    <property type="component" value="Unassembled WGS sequence"/>
</dbReference>
<feature type="compositionally biased region" description="Polar residues" evidence="4">
    <location>
        <begin position="165"/>
        <end position="174"/>
    </location>
</feature>
<feature type="region of interest" description="Disordered" evidence="4">
    <location>
        <begin position="158"/>
        <end position="184"/>
    </location>
</feature>